<dbReference type="Pfam" id="PF00107">
    <property type="entry name" value="ADH_zinc_N"/>
    <property type="match status" value="1"/>
</dbReference>
<dbReference type="SUPFAM" id="SSF51735">
    <property type="entry name" value="NAD(P)-binding Rossmann-fold domains"/>
    <property type="match status" value="1"/>
</dbReference>
<feature type="domain" description="Enoyl reductase (ER)" evidence="2">
    <location>
        <begin position="10"/>
        <end position="338"/>
    </location>
</feature>
<dbReference type="AlphaFoldDB" id="A0A932A6T0"/>
<dbReference type="PANTHER" id="PTHR44154:SF1">
    <property type="entry name" value="QUINONE OXIDOREDUCTASE"/>
    <property type="match status" value="1"/>
</dbReference>
<reference evidence="3" key="1">
    <citation type="submission" date="2020-07" db="EMBL/GenBank/DDBJ databases">
        <title>Huge and variable diversity of episymbiotic CPR bacteria and DPANN archaea in groundwater ecosystems.</title>
        <authorList>
            <person name="He C.Y."/>
            <person name="Keren R."/>
            <person name="Whittaker M."/>
            <person name="Farag I.F."/>
            <person name="Doudna J."/>
            <person name="Cate J.H.D."/>
            <person name="Banfield J.F."/>
        </authorList>
    </citation>
    <scope>NUCLEOTIDE SEQUENCE</scope>
    <source>
        <strain evidence="3">NC_groundwater_580_Pr5_B-0.1um_64_19</strain>
    </source>
</reference>
<dbReference type="InterPro" id="IPR011032">
    <property type="entry name" value="GroES-like_sf"/>
</dbReference>
<evidence type="ECO:0000313" key="4">
    <source>
        <dbReference type="Proteomes" id="UP000779809"/>
    </source>
</evidence>
<dbReference type="CDD" id="cd08266">
    <property type="entry name" value="Zn_ADH_like1"/>
    <property type="match status" value="1"/>
</dbReference>
<accession>A0A932A6T0</accession>
<dbReference type="SUPFAM" id="SSF50129">
    <property type="entry name" value="GroES-like"/>
    <property type="match status" value="1"/>
</dbReference>
<dbReference type="InterPro" id="IPR013149">
    <property type="entry name" value="ADH-like_C"/>
</dbReference>
<dbReference type="EMBL" id="JACPNR010000004">
    <property type="protein sequence ID" value="MBI2677467.1"/>
    <property type="molecule type" value="Genomic_DNA"/>
</dbReference>
<dbReference type="SMART" id="SM00829">
    <property type="entry name" value="PKS_ER"/>
    <property type="match status" value="1"/>
</dbReference>
<evidence type="ECO:0000259" key="2">
    <source>
        <dbReference type="SMART" id="SM00829"/>
    </source>
</evidence>
<organism evidence="3 4">
    <name type="scientific">Candidatus Korobacter versatilis</name>
    <dbReference type="NCBI Taxonomy" id="658062"/>
    <lineage>
        <taxon>Bacteria</taxon>
        <taxon>Pseudomonadati</taxon>
        <taxon>Acidobacteriota</taxon>
        <taxon>Terriglobia</taxon>
        <taxon>Terriglobales</taxon>
        <taxon>Candidatus Korobacteraceae</taxon>
        <taxon>Candidatus Korobacter</taxon>
    </lineage>
</organism>
<dbReference type="Gene3D" id="3.90.180.10">
    <property type="entry name" value="Medium-chain alcohol dehydrogenases, catalytic domain"/>
    <property type="match status" value="1"/>
</dbReference>
<evidence type="ECO:0000313" key="3">
    <source>
        <dbReference type="EMBL" id="MBI2677467.1"/>
    </source>
</evidence>
<dbReference type="PANTHER" id="PTHR44154">
    <property type="entry name" value="QUINONE OXIDOREDUCTASE"/>
    <property type="match status" value="1"/>
</dbReference>
<dbReference type="Proteomes" id="UP000779809">
    <property type="component" value="Unassembled WGS sequence"/>
</dbReference>
<dbReference type="Pfam" id="PF08240">
    <property type="entry name" value="ADH_N"/>
    <property type="match status" value="1"/>
</dbReference>
<proteinExistence type="predicted"/>
<protein>
    <submittedName>
        <fullName evidence="3">Zinc-binding dehydrogenase</fullName>
    </submittedName>
</protein>
<evidence type="ECO:0000256" key="1">
    <source>
        <dbReference type="ARBA" id="ARBA00022857"/>
    </source>
</evidence>
<comment type="caution">
    <text evidence="3">The sequence shown here is derived from an EMBL/GenBank/DDBJ whole genome shotgun (WGS) entry which is preliminary data.</text>
</comment>
<name>A0A932A6T0_9BACT</name>
<dbReference type="InterPro" id="IPR051603">
    <property type="entry name" value="Zinc-ADH_QOR/CCCR"/>
</dbReference>
<dbReference type="InterPro" id="IPR013154">
    <property type="entry name" value="ADH-like_N"/>
</dbReference>
<dbReference type="InterPro" id="IPR020843">
    <property type="entry name" value="ER"/>
</dbReference>
<sequence length="340" mass="37227">MKAVRFHEFGGAEVLKYEDVPDPKVRKDQVLVKVKACALNHLDIWIRKGLPEVKVPHVNGSDVAGDIVEVGEYITDLKPGQRVLLAPMTFCNQCEACMRGQQNFCRQFTVLGYLNDGGNCELIAVPRVSVVPIPSELTYDEAASVPLVFLTAWHMLVTRAQIRAGQIVLVLGAGSGVGSAAIQVAKLMGCKVITTAGDEAKMDQGRELGADYTINHYRQKISDEVKKITAKAGVDVVFEHVGKATWDESVKALKPGGTLVTCGNTTGFDVGLDLRFLFSRQLNLLGSYMGTMGELLEVLKFVFNGTLKPVVDKTFPLREARAAHERLEKREQFGKVVLNP</sequence>
<keyword evidence="1" id="KW-0521">NADP</keyword>
<dbReference type="GO" id="GO:0016491">
    <property type="term" value="F:oxidoreductase activity"/>
    <property type="evidence" value="ECO:0007669"/>
    <property type="project" value="InterPro"/>
</dbReference>
<gene>
    <name evidence="3" type="ORF">HYX28_01655</name>
</gene>
<dbReference type="InterPro" id="IPR036291">
    <property type="entry name" value="NAD(P)-bd_dom_sf"/>
</dbReference>